<accession>A0A0N1HK99</accession>
<dbReference type="VEuPathDB" id="FungiDB:AB675_4917"/>
<evidence type="ECO:0000313" key="2">
    <source>
        <dbReference type="EMBL" id="KPI34616.1"/>
    </source>
</evidence>
<gene>
    <name evidence="2" type="ORF">AB675_4917</name>
</gene>
<comment type="caution">
    <text evidence="2">The sequence shown here is derived from an EMBL/GenBank/DDBJ whole genome shotgun (WGS) entry which is preliminary data.</text>
</comment>
<dbReference type="GeneID" id="28736968"/>
<feature type="region of interest" description="Disordered" evidence="1">
    <location>
        <begin position="31"/>
        <end position="52"/>
    </location>
</feature>
<reference evidence="2 3" key="1">
    <citation type="submission" date="2015-06" db="EMBL/GenBank/DDBJ databases">
        <title>Draft genome of the ant-associated black yeast Phialophora attae CBS 131958.</title>
        <authorList>
            <person name="Moreno L.F."/>
            <person name="Stielow B.J."/>
            <person name="de Hoog S."/>
            <person name="Vicente V.A."/>
            <person name="Weiss V.A."/>
            <person name="de Vries M."/>
            <person name="Cruz L.M."/>
            <person name="Souza E.M."/>
        </authorList>
    </citation>
    <scope>NUCLEOTIDE SEQUENCE [LARGE SCALE GENOMIC DNA]</scope>
    <source>
        <strain evidence="2 3">CBS 131958</strain>
    </source>
</reference>
<dbReference type="OrthoDB" id="4491390at2759"/>
<protein>
    <submittedName>
        <fullName evidence="2">Uncharacterized protein</fullName>
    </submittedName>
</protein>
<evidence type="ECO:0000256" key="1">
    <source>
        <dbReference type="SAM" id="MobiDB-lite"/>
    </source>
</evidence>
<dbReference type="PANTHER" id="PTHR38111">
    <property type="entry name" value="ZN(2)-C6 FUNGAL-TYPE DOMAIN-CONTAINING PROTEIN-RELATED"/>
    <property type="match status" value="1"/>
</dbReference>
<proteinExistence type="predicted"/>
<sequence>MSPRLVLRTVAYSQQIVHTVNGVEKRKPLEEIKPAEFTSTTNPSSRNMSPDPDSLIGPTREQIPNFEVDFFGGGPRLVSELHSMELEKTQLVSWAYNTYGRTNDAKNRYNHMPVIGWLKTLMAEASTDSALDPAVFALSARMFGVRYRDKALMKKAAQQYTVGLGALQRNLGSDEFAMTDETLAGSCVMALYELTDPDGRDPEAWLSHLSGIATLLQARGALRHRSLLARSTLEHCRYNLVSLNRPFAPQSNPVNVFPHQTQHCIITRKSYGFASPDWLHDPWTNVRKSIEQRVMDYGFRLADILERIDDPTNWLSSVETIDMLVQDCKTSISEIEYLKLELLVDPVEYLKNLGPNPGSDPWDAIEIQDINRRMLRLTAAGIQLHLVAAAHEAISKARNLVGSPVTITNLSDVGSNVYLLRDDCDSLTLELLHSGTQMAKDLIDEMEDTIKDGKGAVIRGRLRFPLRAALNQLRYEPACDQYVQGEYLMQALLGRRDDEALNGPHKKDEYFMGRAQQKQQVAFDGLQRGAGSVRIVT</sequence>
<dbReference type="AlphaFoldDB" id="A0A0N1HK99"/>
<dbReference type="InterPro" id="IPR053178">
    <property type="entry name" value="Osmoadaptation_assoc"/>
</dbReference>
<name>A0A0N1HK99_9EURO</name>
<evidence type="ECO:0000313" key="3">
    <source>
        <dbReference type="Proteomes" id="UP000038010"/>
    </source>
</evidence>
<organism evidence="2 3">
    <name type="scientific">Cyphellophora attinorum</name>
    <dbReference type="NCBI Taxonomy" id="1664694"/>
    <lineage>
        <taxon>Eukaryota</taxon>
        <taxon>Fungi</taxon>
        <taxon>Dikarya</taxon>
        <taxon>Ascomycota</taxon>
        <taxon>Pezizomycotina</taxon>
        <taxon>Eurotiomycetes</taxon>
        <taxon>Chaetothyriomycetidae</taxon>
        <taxon>Chaetothyriales</taxon>
        <taxon>Cyphellophoraceae</taxon>
        <taxon>Cyphellophora</taxon>
    </lineage>
</organism>
<dbReference type="RefSeq" id="XP_017994579.1">
    <property type="nucleotide sequence ID" value="XM_018145088.1"/>
</dbReference>
<keyword evidence="3" id="KW-1185">Reference proteome</keyword>
<dbReference type="Proteomes" id="UP000038010">
    <property type="component" value="Unassembled WGS sequence"/>
</dbReference>
<dbReference type="EMBL" id="LFJN01000055">
    <property type="protein sequence ID" value="KPI34616.1"/>
    <property type="molecule type" value="Genomic_DNA"/>
</dbReference>
<dbReference type="PANTHER" id="PTHR38111:SF6">
    <property type="entry name" value="FINGER DOMAIN PROTEIN, PUTATIVE (AFU_ORTHOLOGUE AFUA_8G01940)-RELATED"/>
    <property type="match status" value="1"/>
</dbReference>
<feature type="compositionally biased region" description="Polar residues" evidence="1">
    <location>
        <begin position="37"/>
        <end position="48"/>
    </location>
</feature>
<dbReference type="STRING" id="1664694.A0A0N1HK99"/>